<name>A0A8H3JAN1_9LECA</name>
<comment type="caution">
    <text evidence="2">The sequence shown here is derived from an EMBL/GenBank/DDBJ whole genome shotgun (WGS) entry which is preliminary data.</text>
</comment>
<proteinExistence type="predicted"/>
<gene>
    <name evidence="2" type="ORF">ALECFALPRED_001449</name>
</gene>
<evidence type="ECO:0000313" key="2">
    <source>
        <dbReference type="EMBL" id="CAF9943826.1"/>
    </source>
</evidence>
<evidence type="ECO:0000313" key="3">
    <source>
        <dbReference type="Proteomes" id="UP000664203"/>
    </source>
</evidence>
<evidence type="ECO:0000256" key="1">
    <source>
        <dbReference type="SAM" id="MobiDB-lite"/>
    </source>
</evidence>
<dbReference type="OrthoDB" id="5480098at2759"/>
<feature type="non-terminal residue" evidence="2">
    <location>
        <position position="1"/>
    </location>
</feature>
<feature type="compositionally biased region" description="Basic and acidic residues" evidence="1">
    <location>
        <begin position="57"/>
        <end position="72"/>
    </location>
</feature>
<dbReference type="AlphaFoldDB" id="A0A8H3JAN1"/>
<reference evidence="2" key="1">
    <citation type="submission" date="2021-03" db="EMBL/GenBank/DDBJ databases">
        <authorList>
            <person name="Tagirdzhanova G."/>
        </authorList>
    </citation>
    <scope>NUCLEOTIDE SEQUENCE</scope>
</reference>
<dbReference type="EMBL" id="CAJPDR010001330">
    <property type="protein sequence ID" value="CAF9943826.1"/>
    <property type="molecule type" value="Genomic_DNA"/>
</dbReference>
<dbReference type="Proteomes" id="UP000664203">
    <property type="component" value="Unassembled WGS sequence"/>
</dbReference>
<keyword evidence="3" id="KW-1185">Reference proteome</keyword>
<protein>
    <submittedName>
        <fullName evidence="2">Uncharacterized protein</fullName>
    </submittedName>
</protein>
<organism evidence="2 3">
    <name type="scientific">Alectoria fallacina</name>
    <dbReference type="NCBI Taxonomy" id="1903189"/>
    <lineage>
        <taxon>Eukaryota</taxon>
        <taxon>Fungi</taxon>
        <taxon>Dikarya</taxon>
        <taxon>Ascomycota</taxon>
        <taxon>Pezizomycotina</taxon>
        <taxon>Lecanoromycetes</taxon>
        <taxon>OSLEUM clade</taxon>
        <taxon>Lecanoromycetidae</taxon>
        <taxon>Lecanorales</taxon>
        <taxon>Lecanorineae</taxon>
        <taxon>Parmeliaceae</taxon>
        <taxon>Alectoria</taxon>
    </lineage>
</organism>
<accession>A0A8H3JAN1</accession>
<feature type="region of interest" description="Disordered" evidence="1">
    <location>
        <begin position="54"/>
        <end position="84"/>
    </location>
</feature>
<sequence>THGMFSRHNVLTIPGGADLPIEFHSQLAKVMVEEWQSCWAQGFKTFVNPVENTVSEQVKRRDAGIEDSEKGESSTQPPAKEVSTYKYRCSTLREMLRDREVMTEDFNAFLSTDAPTDSQKKALASLRYLSHQDIGLNASTRPEDSS</sequence>